<keyword evidence="1" id="KW-1133">Transmembrane helix</keyword>
<dbReference type="InterPro" id="IPR012373">
    <property type="entry name" value="Ferrdict_sens_TM"/>
</dbReference>
<dbReference type="PANTHER" id="PTHR30273:SF2">
    <property type="entry name" value="PROTEIN FECR"/>
    <property type="match status" value="1"/>
</dbReference>
<sequence length="297" mass="33879">MENTAIQDFVIASLSGDANTTQQAQLQEWLSASAHNRSLYEDIKRIWEIPVAVFDQEEGWDALMEQVRPVSRRWWWLKVAAVLIPLLMAYWFYHSTVPQWHTYIASGELKDSLLLPDGSRVYLKPGTVLNYNNLREIKLQNGEAFFKVVKNEKRTFLIRAGNATVKVLGTSFNIRRTPICTDVTVWDGKVSLAGKRSAVILTMGNMGIVDQYTGKAYKKEGNYEYRCGWASNELAFNNQPLKLVLDELSDHYHVQLKTADTTTLKRKVTIRFSEMPLADALAILSETMDIRIVTGRK</sequence>
<comment type="caution">
    <text evidence="4">The sequence shown here is derived from an EMBL/GenBank/DDBJ whole genome shotgun (WGS) entry which is preliminary data.</text>
</comment>
<gene>
    <name evidence="4" type="ORF">GO495_13340</name>
</gene>
<dbReference type="Gene3D" id="3.55.50.30">
    <property type="match status" value="1"/>
</dbReference>
<name>A0A6N8JBS6_9BACT</name>
<dbReference type="PIRSF" id="PIRSF018266">
    <property type="entry name" value="FecR"/>
    <property type="match status" value="1"/>
</dbReference>
<dbReference type="EMBL" id="WRXO01000003">
    <property type="protein sequence ID" value="MVT41572.1"/>
    <property type="molecule type" value="Genomic_DNA"/>
</dbReference>
<dbReference type="InterPro" id="IPR006860">
    <property type="entry name" value="FecR"/>
</dbReference>
<dbReference type="Pfam" id="PF16344">
    <property type="entry name" value="FecR_C"/>
    <property type="match status" value="1"/>
</dbReference>
<organism evidence="4 5">
    <name type="scientific">Chitinophaga oryziterrae</name>
    <dbReference type="NCBI Taxonomy" id="1031224"/>
    <lineage>
        <taxon>Bacteria</taxon>
        <taxon>Pseudomonadati</taxon>
        <taxon>Bacteroidota</taxon>
        <taxon>Chitinophagia</taxon>
        <taxon>Chitinophagales</taxon>
        <taxon>Chitinophagaceae</taxon>
        <taxon>Chitinophaga</taxon>
    </lineage>
</organism>
<reference evidence="4 5" key="1">
    <citation type="submission" date="2019-12" db="EMBL/GenBank/DDBJ databases">
        <title>The draft genomic sequence of strain Chitinophaga oryziterrae JCM 16595.</title>
        <authorList>
            <person name="Zhang X."/>
        </authorList>
    </citation>
    <scope>NUCLEOTIDE SEQUENCE [LARGE SCALE GENOMIC DNA]</scope>
    <source>
        <strain evidence="4 5">JCM 16595</strain>
    </source>
</reference>
<feature type="domain" description="FecR protein" evidence="2">
    <location>
        <begin position="112"/>
        <end position="190"/>
    </location>
</feature>
<dbReference type="InterPro" id="IPR032508">
    <property type="entry name" value="FecR_C"/>
</dbReference>
<keyword evidence="1" id="KW-0812">Transmembrane</keyword>
<dbReference type="PANTHER" id="PTHR30273">
    <property type="entry name" value="PERIPLASMIC SIGNAL SENSOR AND SIGMA FACTOR ACTIVATOR FECR-RELATED"/>
    <property type="match status" value="1"/>
</dbReference>
<dbReference type="AlphaFoldDB" id="A0A6N8JBS6"/>
<feature type="transmembrane region" description="Helical" evidence="1">
    <location>
        <begin position="74"/>
        <end position="93"/>
    </location>
</feature>
<keyword evidence="5" id="KW-1185">Reference proteome</keyword>
<feature type="domain" description="Protein FecR C-terminal" evidence="3">
    <location>
        <begin position="234"/>
        <end position="292"/>
    </location>
</feature>
<evidence type="ECO:0000256" key="1">
    <source>
        <dbReference type="SAM" id="Phobius"/>
    </source>
</evidence>
<dbReference type="RefSeq" id="WP_157300196.1">
    <property type="nucleotide sequence ID" value="NZ_BAAAZB010000025.1"/>
</dbReference>
<dbReference type="Pfam" id="PF04773">
    <property type="entry name" value="FecR"/>
    <property type="match status" value="1"/>
</dbReference>
<dbReference type="Gene3D" id="2.60.120.1440">
    <property type="match status" value="1"/>
</dbReference>
<dbReference type="Proteomes" id="UP000468388">
    <property type="component" value="Unassembled WGS sequence"/>
</dbReference>
<evidence type="ECO:0000313" key="5">
    <source>
        <dbReference type="Proteomes" id="UP000468388"/>
    </source>
</evidence>
<dbReference type="OrthoDB" id="643763at2"/>
<protein>
    <submittedName>
        <fullName evidence="4">DUF4974 domain-containing protein</fullName>
    </submittedName>
</protein>
<evidence type="ECO:0000313" key="4">
    <source>
        <dbReference type="EMBL" id="MVT41572.1"/>
    </source>
</evidence>
<keyword evidence="1" id="KW-0472">Membrane</keyword>
<proteinExistence type="predicted"/>
<dbReference type="GO" id="GO:0016989">
    <property type="term" value="F:sigma factor antagonist activity"/>
    <property type="evidence" value="ECO:0007669"/>
    <property type="project" value="TreeGrafter"/>
</dbReference>
<accession>A0A6N8JBS6</accession>
<evidence type="ECO:0000259" key="2">
    <source>
        <dbReference type="Pfam" id="PF04773"/>
    </source>
</evidence>
<evidence type="ECO:0000259" key="3">
    <source>
        <dbReference type="Pfam" id="PF16344"/>
    </source>
</evidence>